<dbReference type="InterPro" id="IPR011991">
    <property type="entry name" value="ArsR-like_HTH"/>
</dbReference>
<dbReference type="InterPro" id="IPR001845">
    <property type="entry name" value="HTH_ArsR_DNA-bd_dom"/>
</dbReference>
<dbReference type="SUPFAM" id="SSF46785">
    <property type="entry name" value="Winged helix' DNA-binding domain"/>
    <property type="match status" value="1"/>
</dbReference>
<gene>
    <name evidence="2" type="primary">sdpR_1</name>
    <name evidence="2" type="ORF">Mal64_12070</name>
</gene>
<proteinExistence type="predicted"/>
<accession>A0A5C5ZU97</accession>
<dbReference type="OrthoDB" id="9799175at2"/>
<dbReference type="NCBIfam" id="NF033788">
    <property type="entry name" value="HTH_metalloreg"/>
    <property type="match status" value="1"/>
</dbReference>
<dbReference type="InterPro" id="IPR036390">
    <property type="entry name" value="WH_DNA-bd_sf"/>
</dbReference>
<evidence type="ECO:0000259" key="1">
    <source>
        <dbReference type="PROSITE" id="PS50987"/>
    </source>
</evidence>
<comment type="caution">
    <text evidence="2">The sequence shown here is derived from an EMBL/GenBank/DDBJ whole genome shotgun (WGS) entry which is preliminary data.</text>
</comment>
<dbReference type="InterPro" id="IPR036388">
    <property type="entry name" value="WH-like_DNA-bd_sf"/>
</dbReference>
<dbReference type="PANTHER" id="PTHR38600">
    <property type="entry name" value="TRANSCRIPTIONAL REGULATORY PROTEIN"/>
    <property type="match status" value="1"/>
</dbReference>
<dbReference type="RefSeq" id="WP_146398024.1">
    <property type="nucleotide sequence ID" value="NZ_SJPQ01000001.1"/>
</dbReference>
<dbReference type="CDD" id="cd00090">
    <property type="entry name" value="HTH_ARSR"/>
    <property type="match status" value="1"/>
</dbReference>
<feature type="domain" description="HTH arsR-type" evidence="1">
    <location>
        <begin position="1"/>
        <end position="95"/>
    </location>
</feature>
<dbReference type="AlphaFoldDB" id="A0A5C5ZU97"/>
<evidence type="ECO:0000313" key="2">
    <source>
        <dbReference type="EMBL" id="TWT90810.1"/>
    </source>
</evidence>
<dbReference type="Pfam" id="PF12840">
    <property type="entry name" value="HTH_20"/>
    <property type="match status" value="1"/>
</dbReference>
<keyword evidence="3" id="KW-1185">Reference proteome</keyword>
<protein>
    <submittedName>
        <fullName evidence="2">Transcriptional repressor SdpR</fullName>
    </submittedName>
</protein>
<dbReference type="PANTHER" id="PTHR38600:SF2">
    <property type="entry name" value="SLL0088 PROTEIN"/>
    <property type="match status" value="1"/>
</dbReference>
<dbReference type="Proteomes" id="UP000315440">
    <property type="component" value="Unassembled WGS sequence"/>
</dbReference>
<dbReference type="PROSITE" id="PS50987">
    <property type="entry name" value="HTH_ARSR_2"/>
    <property type="match status" value="1"/>
</dbReference>
<sequence length="109" mass="12038">MPSPSETQLDVVFTALGDPTRRALLASLSRSEQTVSQLAEPFDMTLAAVSKHLKVLERAGLVARTIEGRVHTLRLEAEPLSEANRWIAAYQRFWGASLDSLGEFLKEDA</sequence>
<dbReference type="Gene3D" id="1.10.10.10">
    <property type="entry name" value="Winged helix-like DNA-binding domain superfamily/Winged helix DNA-binding domain"/>
    <property type="match status" value="1"/>
</dbReference>
<evidence type="ECO:0000313" key="3">
    <source>
        <dbReference type="Proteomes" id="UP000315440"/>
    </source>
</evidence>
<dbReference type="PRINTS" id="PR00778">
    <property type="entry name" value="HTHARSR"/>
</dbReference>
<reference evidence="2 3" key="1">
    <citation type="submission" date="2019-02" db="EMBL/GenBank/DDBJ databases">
        <title>Deep-cultivation of Planctomycetes and their phenomic and genomic characterization uncovers novel biology.</title>
        <authorList>
            <person name="Wiegand S."/>
            <person name="Jogler M."/>
            <person name="Boedeker C."/>
            <person name="Pinto D."/>
            <person name="Vollmers J."/>
            <person name="Rivas-Marin E."/>
            <person name="Kohn T."/>
            <person name="Peeters S.H."/>
            <person name="Heuer A."/>
            <person name="Rast P."/>
            <person name="Oberbeckmann S."/>
            <person name="Bunk B."/>
            <person name="Jeske O."/>
            <person name="Meyerdierks A."/>
            <person name="Storesund J.E."/>
            <person name="Kallscheuer N."/>
            <person name="Luecker S."/>
            <person name="Lage O.M."/>
            <person name="Pohl T."/>
            <person name="Merkel B.J."/>
            <person name="Hornburger P."/>
            <person name="Mueller R.-W."/>
            <person name="Bruemmer F."/>
            <person name="Labrenz M."/>
            <person name="Spormann A.M."/>
            <person name="Op Den Camp H."/>
            <person name="Overmann J."/>
            <person name="Amann R."/>
            <person name="Jetten M.S.M."/>
            <person name="Mascher T."/>
            <person name="Medema M.H."/>
            <person name="Devos D.P."/>
            <person name="Kaster A.-K."/>
            <person name="Ovreas L."/>
            <person name="Rohde M."/>
            <person name="Galperin M.Y."/>
            <person name="Jogler C."/>
        </authorList>
    </citation>
    <scope>NUCLEOTIDE SEQUENCE [LARGE SCALE GENOMIC DNA]</scope>
    <source>
        <strain evidence="2 3">Mal64</strain>
    </source>
</reference>
<dbReference type="EMBL" id="SJPQ01000001">
    <property type="protein sequence ID" value="TWT90810.1"/>
    <property type="molecule type" value="Genomic_DNA"/>
</dbReference>
<name>A0A5C5ZU97_9BACT</name>
<dbReference type="SMART" id="SM00418">
    <property type="entry name" value="HTH_ARSR"/>
    <property type="match status" value="1"/>
</dbReference>
<dbReference type="GO" id="GO:0003700">
    <property type="term" value="F:DNA-binding transcription factor activity"/>
    <property type="evidence" value="ECO:0007669"/>
    <property type="project" value="InterPro"/>
</dbReference>
<organism evidence="2 3">
    <name type="scientific">Pseudobythopirellula maris</name>
    <dbReference type="NCBI Taxonomy" id="2527991"/>
    <lineage>
        <taxon>Bacteria</taxon>
        <taxon>Pseudomonadati</taxon>
        <taxon>Planctomycetota</taxon>
        <taxon>Planctomycetia</taxon>
        <taxon>Pirellulales</taxon>
        <taxon>Lacipirellulaceae</taxon>
        <taxon>Pseudobythopirellula</taxon>
    </lineage>
</organism>